<evidence type="ECO:0000256" key="1">
    <source>
        <dbReference type="SAM" id="SignalP"/>
    </source>
</evidence>
<reference evidence="2 3" key="1">
    <citation type="submission" date="2018-09" db="EMBL/GenBank/DDBJ databases">
        <title>Complete genome sequence of Cupriavidus oxalaticus T2, a bacterium capable of phenol tolerance and degradation.</title>
        <authorList>
            <person name="Yan J."/>
        </authorList>
    </citation>
    <scope>NUCLEOTIDE SEQUENCE [LARGE SCALE GENOMIC DNA]</scope>
    <source>
        <strain evidence="2 3">T2</strain>
    </source>
</reference>
<feature type="signal peptide" evidence="1">
    <location>
        <begin position="1"/>
        <end position="20"/>
    </location>
</feature>
<accession>A0A5P3VJL5</accession>
<gene>
    <name evidence="2" type="ORF">D2917_12600</name>
</gene>
<name>A0A5P3VJL5_9BURK</name>
<dbReference type="Proteomes" id="UP000325743">
    <property type="component" value="Chromosome 1"/>
</dbReference>
<proteinExistence type="predicted"/>
<dbReference type="EMBL" id="CP032518">
    <property type="protein sequence ID" value="QEZ44989.1"/>
    <property type="molecule type" value="Genomic_DNA"/>
</dbReference>
<evidence type="ECO:0000313" key="3">
    <source>
        <dbReference type="Proteomes" id="UP000325743"/>
    </source>
</evidence>
<organism evidence="2 3">
    <name type="scientific">Cupriavidus oxalaticus</name>
    <dbReference type="NCBI Taxonomy" id="96344"/>
    <lineage>
        <taxon>Bacteria</taxon>
        <taxon>Pseudomonadati</taxon>
        <taxon>Pseudomonadota</taxon>
        <taxon>Betaproteobacteria</taxon>
        <taxon>Burkholderiales</taxon>
        <taxon>Burkholderiaceae</taxon>
        <taxon>Cupriavidus</taxon>
    </lineage>
</organism>
<sequence length="555" mass="56332">MKTTNLFLTGLAAAVLTACGGGGGDSEAPASSAPTTKISGTAAVGAALGNASVQAKCASGSGTATTAADGTFTINIPNATRPCVLSVKTPDGTTLHSVVEAGSGTSATANITPLTELITASLAQGDTDAFFEQFDAGAQAKLTASGLSTATEAVKLVLTGVVDLTGIDPLKGTLVAANGSTAGNAQDQLLDQLGERLESSKTTLDELSSAVAANAGATAIQTALQPAAASCAGLRTGKYHLVGLSYPSGTVAEVDASALTITQKSGFGADASSGSSVTLTPDAAEACRFTVSSGGSITTVLMSKSGVGLVVPAAATTNVAVGMMIPAQSLAIAELAGNWNGLGYEREDTNAQYQPSRVTFSLDEAGKASAGADCTGVNSCENWPEAELPTFTTIGNGIFGFNDLYTTTAQPFYTFKGTDGQVMAVLPYEDGFMVFNKQSDRALPAVGTTNAYWDNAVMYMPPVGGGTPVLKFTGTEKWSTVVESADTQTGIYTRKRVEDGRLDSWKQNVPAPGLRYREASTAATESIAMLLGNTGLNVSIGVNNANFYSISVNRP</sequence>
<dbReference type="AlphaFoldDB" id="A0A5P3VJL5"/>
<evidence type="ECO:0008006" key="4">
    <source>
        <dbReference type="Google" id="ProtNLM"/>
    </source>
</evidence>
<dbReference type="RefSeq" id="WP_151070782.1">
    <property type="nucleotide sequence ID" value="NZ_CP032518.1"/>
</dbReference>
<feature type="chain" id="PRO_5024952335" description="Lipoprotein" evidence="1">
    <location>
        <begin position="21"/>
        <end position="555"/>
    </location>
</feature>
<dbReference type="PROSITE" id="PS51257">
    <property type="entry name" value="PROKAR_LIPOPROTEIN"/>
    <property type="match status" value="1"/>
</dbReference>
<keyword evidence="1" id="KW-0732">Signal</keyword>
<evidence type="ECO:0000313" key="2">
    <source>
        <dbReference type="EMBL" id="QEZ44989.1"/>
    </source>
</evidence>
<protein>
    <recommendedName>
        <fullName evidence="4">Lipoprotein</fullName>
    </recommendedName>
</protein>